<organism evidence="4 5">
    <name type="scientific">Actinomadura yumaensis</name>
    <dbReference type="NCBI Taxonomy" id="111807"/>
    <lineage>
        <taxon>Bacteria</taxon>
        <taxon>Bacillati</taxon>
        <taxon>Actinomycetota</taxon>
        <taxon>Actinomycetes</taxon>
        <taxon>Streptosporangiales</taxon>
        <taxon>Thermomonosporaceae</taxon>
        <taxon>Actinomadura</taxon>
    </lineage>
</organism>
<evidence type="ECO:0000259" key="3">
    <source>
        <dbReference type="Pfam" id="PF00975"/>
    </source>
</evidence>
<dbReference type="EMBL" id="JBHSXS010000002">
    <property type="protein sequence ID" value="MFC6879078.1"/>
    <property type="molecule type" value="Genomic_DNA"/>
</dbReference>
<evidence type="ECO:0000313" key="5">
    <source>
        <dbReference type="Proteomes" id="UP001596380"/>
    </source>
</evidence>
<dbReference type="InterPro" id="IPR001031">
    <property type="entry name" value="Thioesterase"/>
</dbReference>
<sequence>MSERTGRHAAPAGRTPPGGAWLVGRPPRAGAAVRLYCFPHAGGAPGEFVRWSDDLPGARVRAVQAPGRASRLFERPLTRMADLVDGAVRAIESERAAGGEGERAVERRVAFFGHSLGALVAFEVARALEARGAPGPDVLVVSACPAPPSAESSAHASCAGGTALHLLRDLDLLREVERRWGPLPGEVRSDPELLAFTLHGFRADLEVVETYRYVPGPPLRCAVIAIGGTGDPVAAGMDGWRAHTSGPFARHAVPGGHFHFRERRGEVLRLLHDAITDGEGRPA</sequence>
<dbReference type="Proteomes" id="UP001596380">
    <property type="component" value="Unassembled WGS sequence"/>
</dbReference>
<dbReference type="RefSeq" id="WP_160823772.1">
    <property type="nucleotide sequence ID" value="NZ_JBHSXS010000002.1"/>
</dbReference>
<dbReference type="SUPFAM" id="SSF53474">
    <property type="entry name" value="alpha/beta-Hydrolases"/>
    <property type="match status" value="1"/>
</dbReference>
<proteinExistence type="inferred from homology"/>
<accession>A0ABW2CBF1</accession>
<dbReference type="PANTHER" id="PTHR11487">
    <property type="entry name" value="THIOESTERASE"/>
    <property type="match status" value="1"/>
</dbReference>
<keyword evidence="5" id="KW-1185">Reference proteome</keyword>
<feature type="region of interest" description="Disordered" evidence="2">
    <location>
        <begin position="1"/>
        <end position="23"/>
    </location>
</feature>
<comment type="caution">
    <text evidence="4">The sequence shown here is derived from an EMBL/GenBank/DDBJ whole genome shotgun (WGS) entry which is preliminary data.</text>
</comment>
<gene>
    <name evidence="4" type="ORF">ACFQKB_04790</name>
</gene>
<name>A0ABW2CBF1_9ACTN</name>
<evidence type="ECO:0000256" key="1">
    <source>
        <dbReference type="ARBA" id="ARBA00007169"/>
    </source>
</evidence>
<comment type="similarity">
    <text evidence="1">Belongs to the thioesterase family.</text>
</comment>
<feature type="compositionally biased region" description="Low complexity" evidence="2">
    <location>
        <begin position="8"/>
        <end position="20"/>
    </location>
</feature>
<feature type="domain" description="Thioesterase" evidence="3">
    <location>
        <begin position="34"/>
        <end position="274"/>
    </location>
</feature>
<dbReference type="Pfam" id="PF00975">
    <property type="entry name" value="Thioesterase"/>
    <property type="match status" value="1"/>
</dbReference>
<dbReference type="Gene3D" id="3.40.50.1820">
    <property type="entry name" value="alpha/beta hydrolase"/>
    <property type="match status" value="1"/>
</dbReference>
<evidence type="ECO:0000256" key="2">
    <source>
        <dbReference type="SAM" id="MobiDB-lite"/>
    </source>
</evidence>
<dbReference type="InterPro" id="IPR012223">
    <property type="entry name" value="TEII"/>
</dbReference>
<protein>
    <submittedName>
        <fullName evidence="4">Thioesterase II family protein</fullName>
    </submittedName>
</protein>
<dbReference type="PANTHER" id="PTHR11487:SF0">
    <property type="entry name" value="S-ACYL FATTY ACID SYNTHASE THIOESTERASE, MEDIUM CHAIN"/>
    <property type="match status" value="1"/>
</dbReference>
<dbReference type="InterPro" id="IPR029058">
    <property type="entry name" value="AB_hydrolase_fold"/>
</dbReference>
<evidence type="ECO:0000313" key="4">
    <source>
        <dbReference type="EMBL" id="MFC6879078.1"/>
    </source>
</evidence>
<reference evidence="5" key="1">
    <citation type="journal article" date="2019" name="Int. J. Syst. Evol. Microbiol.">
        <title>The Global Catalogue of Microorganisms (GCM) 10K type strain sequencing project: providing services to taxonomists for standard genome sequencing and annotation.</title>
        <authorList>
            <consortium name="The Broad Institute Genomics Platform"/>
            <consortium name="The Broad Institute Genome Sequencing Center for Infectious Disease"/>
            <person name="Wu L."/>
            <person name="Ma J."/>
        </authorList>
    </citation>
    <scope>NUCLEOTIDE SEQUENCE [LARGE SCALE GENOMIC DNA]</scope>
    <source>
        <strain evidence="5">JCM 3369</strain>
    </source>
</reference>